<dbReference type="EMBL" id="KZ293450">
    <property type="protein sequence ID" value="PBK64685.1"/>
    <property type="molecule type" value="Genomic_DNA"/>
</dbReference>
<feature type="region of interest" description="Disordered" evidence="1">
    <location>
        <begin position="1"/>
        <end position="61"/>
    </location>
</feature>
<name>A0A2H3B1D9_9AGAR</name>
<evidence type="ECO:0000313" key="3">
    <source>
        <dbReference type="Proteomes" id="UP000218334"/>
    </source>
</evidence>
<feature type="compositionally biased region" description="Basic and acidic residues" evidence="1">
    <location>
        <begin position="49"/>
        <end position="58"/>
    </location>
</feature>
<evidence type="ECO:0000256" key="1">
    <source>
        <dbReference type="SAM" id="MobiDB-lite"/>
    </source>
</evidence>
<organism evidence="2 3">
    <name type="scientific">Armillaria solidipes</name>
    <dbReference type="NCBI Taxonomy" id="1076256"/>
    <lineage>
        <taxon>Eukaryota</taxon>
        <taxon>Fungi</taxon>
        <taxon>Dikarya</taxon>
        <taxon>Basidiomycota</taxon>
        <taxon>Agaricomycotina</taxon>
        <taxon>Agaricomycetes</taxon>
        <taxon>Agaricomycetidae</taxon>
        <taxon>Agaricales</taxon>
        <taxon>Marasmiineae</taxon>
        <taxon>Physalacriaceae</taxon>
        <taxon>Armillaria</taxon>
    </lineage>
</organism>
<dbReference type="Proteomes" id="UP000218334">
    <property type="component" value="Unassembled WGS sequence"/>
</dbReference>
<sequence>MPPKRAATKKKSAASKAKNPPEPKKAPAKRARASNVESDASSEESEPEVLAKRVKTDQKTTTTQATNVVVEKADFAGKFDLYNMSLDYLRRLGNDYEALYDAILGRQEKSEFSAQVAIPKAPYFTEDGAAKDPAFCIEDMDMPPFPLRLKYIRSVDAVGYTDEELDFFPEGDDDSSSVRASAPGLMADLKLAGRNPSARCCSGKFLMHRSWTQTKRDGSIVELFEGYFDVSLSYGQMKYDDHACSVDSVFGFWAVRARKDEDGKEIGIELDSEDGGCCIGF</sequence>
<gene>
    <name evidence="2" type="ORF">ARMSODRAFT_1087813</name>
</gene>
<accession>A0A2H3B1D9</accession>
<feature type="compositionally biased region" description="Basic residues" evidence="1">
    <location>
        <begin position="1"/>
        <end position="13"/>
    </location>
</feature>
<reference evidence="3" key="1">
    <citation type="journal article" date="2017" name="Nat. Ecol. Evol.">
        <title>Genome expansion and lineage-specific genetic innovations in the forest pathogenic fungi Armillaria.</title>
        <authorList>
            <person name="Sipos G."/>
            <person name="Prasanna A.N."/>
            <person name="Walter M.C."/>
            <person name="O'Connor E."/>
            <person name="Balint B."/>
            <person name="Krizsan K."/>
            <person name="Kiss B."/>
            <person name="Hess J."/>
            <person name="Varga T."/>
            <person name="Slot J."/>
            <person name="Riley R."/>
            <person name="Boka B."/>
            <person name="Rigling D."/>
            <person name="Barry K."/>
            <person name="Lee J."/>
            <person name="Mihaltcheva S."/>
            <person name="LaButti K."/>
            <person name="Lipzen A."/>
            <person name="Waldron R."/>
            <person name="Moloney N.M."/>
            <person name="Sperisen C."/>
            <person name="Kredics L."/>
            <person name="Vagvoelgyi C."/>
            <person name="Patrignani A."/>
            <person name="Fitzpatrick D."/>
            <person name="Nagy I."/>
            <person name="Doyle S."/>
            <person name="Anderson J.B."/>
            <person name="Grigoriev I.V."/>
            <person name="Gueldener U."/>
            <person name="Muensterkoetter M."/>
            <person name="Nagy L.G."/>
        </authorList>
    </citation>
    <scope>NUCLEOTIDE SEQUENCE [LARGE SCALE GENOMIC DNA]</scope>
    <source>
        <strain evidence="3">28-4</strain>
    </source>
</reference>
<protein>
    <submittedName>
        <fullName evidence="2">Uncharacterized protein</fullName>
    </submittedName>
</protein>
<evidence type="ECO:0000313" key="2">
    <source>
        <dbReference type="EMBL" id="PBK64685.1"/>
    </source>
</evidence>
<dbReference type="AlphaFoldDB" id="A0A2H3B1D9"/>
<proteinExistence type="predicted"/>
<keyword evidence="3" id="KW-1185">Reference proteome</keyword>